<dbReference type="Pfam" id="PF22629">
    <property type="entry name" value="ACT_AHAS_ss"/>
    <property type="match status" value="1"/>
</dbReference>
<dbReference type="CDD" id="cd04901">
    <property type="entry name" value="ACT_3PGDH"/>
    <property type="match status" value="1"/>
</dbReference>
<dbReference type="InterPro" id="IPR002912">
    <property type="entry name" value="ACT_dom"/>
</dbReference>
<dbReference type="EMBL" id="BAAAZI010000012">
    <property type="protein sequence ID" value="GAA4145783.1"/>
    <property type="molecule type" value="Genomic_DNA"/>
</dbReference>
<dbReference type="Gene3D" id="3.30.70.260">
    <property type="match status" value="1"/>
</dbReference>
<evidence type="ECO:0000256" key="9">
    <source>
        <dbReference type="ARBA" id="ARBA00048138"/>
    </source>
</evidence>
<dbReference type="Gene3D" id="3.40.50.720">
    <property type="entry name" value="NAD(P)-binding Rossmann-like Domain"/>
    <property type="match status" value="1"/>
</dbReference>
<keyword evidence="5" id="KW-0479">Metal-binding</keyword>
<comment type="catalytic activity">
    <reaction evidence="9">
        <text>O-phospho-L-serine + H2O = L-serine + phosphate</text>
        <dbReference type="Rhea" id="RHEA:21208"/>
        <dbReference type="ChEBI" id="CHEBI:15377"/>
        <dbReference type="ChEBI" id="CHEBI:33384"/>
        <dbReference type="ChEBI" id="CHEBI:43474"/>
        <dbReference type="ChEBI" id="CHEBI:57524"/>
        <dbReference type="EC" id="3.1.3.3"/>
    </reaction>
</comment>
<gene>
    <name evidence="12" type="ORF">GCM10022216_30050</name>
</gene>
<dbReference type="Gene3D" id="1.10.150.210">
    <property type="entry name" value="Phosphoserine phosphatase, domain 2"/>
    <property type="match status" value="1"/>
</dbReference>
<evidence type="ECO:0000259" key="11">
    <source>
        <dbReference type="PROSITE" id="PS51671"/>
    </source>
</evidence>
<keyword evidence="13" id="KW-1185">Reference proteome</keyword>
<comment type="pathway">
    <text evidence="2">Amino-acid biosynthesis; L-serine biosynthesis; L-serine from 3-phospho-D-glycerate: step 3/3.</text>
</comment>
<organism evidence="12 13">
    <name type="scientific">Sphingobacterium kyonggiense</name>
    <dbReference type="NCBI Taxonomy" id="714075"/>
    <lineage>
        <taxon>Bacteria</taxon>
        <taxon>Pseudomonadati</taxon>
        <taxon>Bacteroidota</taxon>
        <taxon>Sphingobacteriia</taxon>
        <taxon>Sphingobacteriales</taxon>
        <taxon>Sphingobacteriaceae</taxon>
        <taxon>Sphingobacterium</taxon>
    </lineage>
</organism>
<evidence type="ECO:0000256" key="7">
    <source>
        <dbReference type="ARBA" id="ARBA00022842"/>
    </source>
</evidence>
<evidence type="ECO:0000256" key="8">
    <source>
        <dbReference type="ARBA" id="ARBA00023299"/>
    </source>
</evidence>
<protein>
    <recommendedName>
        <fullName evidence="3">phosphoserine phosphatase</fullName>
        <ecNumber evidence="3">3.1.3.3</ecNumber>
    </recommendedName>
</protein>
<dbReference type="SUPFAM" id="SSF52283">
    <property type="entry name" value="Formate/glycerate dehydrogenase catalytic domain-like"/>
    <property type="match status" value="1"/>
</dbReference>
<dbReference type="InterPro" id="IPR036412">
    <property type="entry name" value="HAD-like_sf"/>
</dbReference>
<evidence type="ECO:0000256" key="2">
    <source>
        <dbReference type="ARBA" id="ARBA00005135"/>
    </source>
</evidence>
<dbReference type="PANTHER" id="PTHR43344">
    <property type="entry name" value="PHOSPHOSERINE PHOSPHATASE"/>
    <property type="match status" value="1"/>
</dbReference>
<keyword evidence="8" id="KW-0718">Serine biosynthesis</keyword>
<dbReference type="PROSITE" id="PS51671">
    <property type="entry name" value="ACT"/>
    <property type="match status" value="1"/>
</dbReference>
<evidence type="ECO:0000256" key="5">
    <source>
        <dbReference type="ARBA" id="ARBA00022723"/>
    </source>
</evidence>
<comment type="catalytic activity">
    <reaction evidence="10">
        <text>O-phospho-D-serine + H2O = D-serine + phosphate</text>
        <dbReference type="Rhea" id="RHEA:24873"/>
        <dbReference type="ChEBI" id="CHEBI:15377"/>
        <dbReference type="ChEBI" id="CHEBI:35247"/>
        <dbReference type="ChEBI" id="CHEBI:43474"/>
        <dbReference type="ChEBI" id="CHEBI:58680"/>
        <dbReference type="EC" id="3.1.3.3"/>
    </reaction>
</comment>
<dbReference type="InterPro" id="IPR050582">
    <property type="entry name" value="HAD-like_SerB"/>
</dbReference>
<evidence type="ECO:0000256" key="3">
    <source>
        <dbReference type="ARBA" id="ARBA00012640"/>
    </source>
</evidence>
<dbReference type="Proteomes" id="UP001500101">
    <property type="component" value="Unassembled WGS sequence"/>
</dbReference>
<dbReference type="SUPFAM" id="SSF55021">
    <property type="entry name" value="ACT-like"/>
    <property type="match status" value="1"/>
</dbReference>
<dbReference type="InterPro" id="IPR045865">
    <property type="entry name" value="ACT-like_dom_sf"/>
</dbReference>
<feature type="domain" description="ACT" evidence="11">
    <location>
        <begin position="376"/>
        <end position="446"/>
    </location>
</feature>
<reference evidence="13" key="1">
    <citation type="journal article" date="2019" name="Int. J. Syst. Evol. Microbiol.">
        <title>The Global Catalogue of Microorganisms (GCM) 10K type strain sequencing project: providing services to taxonomists for standard genome sequencing and annotation.</title>
        <authorList>
            <consortium name="The Broad Institute Genomics Platform"/>
            <consortium name="The Broad Institute Genome Sequencing Center for Infectious Disease"/>
            <person name="Wu L."/>
            <person name="Ma J."/>
        </authorList>
    </citation>
    <scope>NUCLEOTIDE SEQUENCE [LARGE SCALE GENOMIC DNA]</scope>
    <source>
        <strain evidence="13">JCM 16704</strain>
    </source>
</reference>
<evidence type="ECO:0000313" key="13">
    <source>
        <dbReference type="Proteomes" id="UP001500101"/>
    </source>
</evidence>
<dbReference type="PANTHER" id="PTHR43344:SF2">
    <property type="entry name" value="PHOSPHOSERINE PHOSPHATASE"/>
    <property type="match status" value="1"/>
</dbReference>
<name>A0ABP7Z288_9SPHI</name>
<dbReference type="NCBIfam" id="TIGR01488">
    <property type="entry name" value="HAD-SF-IB"/>
    <property type="match status" value="1"/>
</dbReference>
<keyword evidence="7" id="KW-0460">Magnesium</keyword>
<evidence type="ECO:0000313" key="12">
    <source>
        <dbReference type="EMBL" id="GAA4145783.1"/>
    </source>
</evidence>
<evidence type="ECO:0000256" key="6">
    <source>
        <dbReference type="ARBA" id="ARBA00022801"/>
    </source>
</evidence>
<dbReference type="Gene3D" id="3.40.50.1000">
    <property type="entry name" value="HAD superfamily/HAD-like"/>
    <property type="match status" value="1"/>
</dbReference>
<evidence type="ECO:0000256" key="1">
    <source>
        <dbReference type="ARBA" id="ARBA00001946"/>
    </source>
</evidence>
<keyword evidence="4" id="KW-0028">Amino-acid biosynthesis</keyword>
<dbReference type="SUPFAM" id="SSF56784">
    <property type="entry name" value="HAD-like"/>
    <property type="match status" value="1"/>
</dbReference>
<proteinExistence type="predicted"/>
<comment type="cofactor">
    <cofactor evidence="1">
        <name>Mg(2+)</name>
        <dbReference type="ChEBI" id="CHEBI:18420"/>
    </cofactor>
</comment>
<accession>A0ABP7Z288</accession>
<keyword evidence="6" id="KW-0378">Hydrolase</keyword>
<dbReference type="InterPro" id="IPR054480">
    <property type="entry name" value="AHAS_small-like_ACT"/>
</dbReference>
<evidence type="ECO:0000256" key="10">
    <source>
        <dbReference type="ARBA" id="ARBA00048523"/>
    </source>
</evidence>
<dbReference type="InterPro" id="IPR023214">
    <property type="entry name" value="HAD_sf"/>
</dbReference>
<sequence length="446" mass="51225">MPSILCLKQSKQPYTVKNYYIIDFDSTFTQVEALDELARISLENHPDQEEIYQEIERFTNLAMEGKISFRESLAGRVKLLQANRSHLDKLISQLKKKVSKSFSRNKEFFKENSETAWIVSGGFKEFITPVVSQYHIRKENIYANTFKFDEEGNIIGYDEENPLSDEGGKVKLLQQLEINGRIFGIGDGYSDFQLKESGLIEKFFAFTENIARQSVTDRADHITPSFDEFLYVNDLPRAISYPKNRILCLIVGEVPEIAAHILKRDGFSIRVKETLEEKYVKDVGMLLLGPNQKIADDVLARADKLKTIGFLGDAKGHISKAICNEKGIVVFDDKKNKKRNAEFIPRRMANFINNGDTDQSRNFPNLTLPNLTRAHRLLHIHKNVPGIMAQINNVYAENNINIFSQFLMTRGDIGYAVTDIDAEYDKKMLKQLKQIENTIKFRILYK</sequence>
<evidence type="ECO:0000256" key="4">
    <source>
        <dbReference type="ARBA" id="ARBA00022605"/>
    </source>
</evidence>
<dbReference type="EC" id="3.1.3.3" evidence="3"/>
<comment type="caution">
    <text evidence="12">The sequence shown here is derived from an EMBL/GenBank/DDBJ whole genome shotgun (WGS) entry which is preliminary data.</text>
</comment>